<evidence type="ECO:0000256" key="7">
    <source>
        <dbReference type="ARBA" id="ARBA00022695"/>
    </source>
</evidence>
<dbReference type="SMART" id="SM00678">
    <property type="entry name" value="WWE"/>
    <property type="match status" value="1"/>
</dbReference>
<organism evidence="12 16">
    <name type="scientific">Didymodactylos carnosus</name>
    <dbReference type="NCBI Taxonomy" id="1234261"/>
    <lineage>
        <taxon>Eukaryota</taxon>
        <taxon>Metazoa</taxon>
        <taxon>Spiralia</taxon>
        <taxon>Gnathifera</taxon>
        <taxon>Rotifera</taxon>
        <taxon>Eurotatoria</taxon>
        <taxon>Bdelloidea</taxon>
        <taxon>Philodinida</taxon>
        <taxon>Philodinidae</taxon>
        <taxon>Didymodactylos</taxon>
    </lineage>
</organism>
<keyword evidence="6 10" id="KW-0808">Transferase</keyword>
<dbReference type="SUPFAM" id="SSF117839">
    <property type="entry name" value="WWE domain"/>
    <property type="match status" value="1"/>
</dbReference>
<dbReference type="InterPro" id="IPR000768">
    <property type="entry name" value="ART"/>
</dbReference>
<dbReference type="Proteomes" id="UP000663829">
    <property type="component" value="Unassembled WGS sequence"/>
</dbReference>
<dbReference type="InterPro" id="IPR037197">
    <property type="entry name" value="WWE_dom_sf"/>
</dbReference>
<evidence type="ECO:0000256" key="1">
    <source>
        <dbReference type="ARBA" id="ARBA00004613"/>
    </source>
</evidence>
<dbReference type="Gene3D" id="3.30.720.50">
    <property type="match status" value="1"/>
</dbReference>
<dbReference type="GO" id="GO:0003950">
    <property type="term" value="F:NAD+ poly-ADP-ribosyltransferase activity"/>
    <property type="evidence" value="ECO:0007669"/>
    <property type="project" value="TreeGrafter"/>
</dbReference>
<dbReference type="OrthoDB" id="423533at2759"/>
<evidence type="ECO:0000256" key="6">
    <source>
        <dbReference type="ARBA" id="ARBA00022679"/>
    </source>
</evidence>
<evidence type="ECO:0000256" key="3">
    <source>
        <dbReference type="ARBA" id="ARBA00022525"/>
    </source>
</evidence>
<dbReference type="GO" id="GO:0016779">
    <property type="term" value="F:nucleotidyltransferase activity"/>
    <property type="evidence" value="ECO:0007669"/>
    <property type="project" value="UniProtKB-KW"/>
</dbReference>
<evidence type="ECO:0000313" key="14">
    <source>
        <dbReference type="EMBL" id="CAF3706370.1"/>
    </source>
</evidence>
<dbReference type="PANTHER" id="PTHR10339:SF25">
    <property type="entry name" value="SECRETED EXOENZYME S"/>
    <property type="match status" value="1"/>
</dbReference>
<name>A0A814BGJ7_9BILA</name>
<keyword evidence="7" id="KW-0548">Nucleotidyltransferase</keyword>
<gene>
    <name evidence="12" type="ORF">GPM918_LOCUS10025</name>
    <name evidence="13" type="ORF">OVA965_LOCUS22452</name>
    <name evidence="14" type="ORF">SRO942_LOCUS10026</name>
    <name evidence="15" type="ORF">TMI583_LOCUS23167</name>
</gene>
<dbReference type="SUPFAM" id="SSF56399">
    <property type="entry name" value="ADP-ribosylation"/>
    <property type="match status" value="1"/>
</dbReference>
<comment type="subcellular location">
    <subcellularLocation>
        <location evidence="1">Secreted</location>
    </subcellularLocation>
</comment>
<dbReference type="PROSITE" id="PS51996">
    <property type="entry name" value="TR_MART"/>
    <property type="match status" value="1"/>
</dbReference>
<evidence type="ECO:0000259" key="11">
    <source>
        <dbReference type="PROSITE" id="PS50918"/>
    </source>
</evidence>
<keyword evidence="5 10" id="KW-0328">Glycosyltransferase</keyword>
<evidence type="ECO:0000256" key="8">
    <source>
        <dbReference type="ARBA" id="ARBA00023026"/>
    </source>
</evidence>
<dbReference type="PROSITE" id="PS50918">
    <property type="entry name" value="WWE"/>
    <property type="match status" value="1"/>
</dbReference>
<dbReference type="Pfam" id="PF01129">
    <property type="entry name" value="ART"/>
    <property type="match status" value="1"/>
</dbReference>
<comment type="caution">
    <text evidence="12">The sequence shown here is derived from an EMBL/GenBank/DDBJ whole genome shotgun (WGS) entry which is preliminary data.</text>
</comment>
<dbReference type="InterPro" id="IPR036673">
    <property type="entry name" value="Cyanovirin-N_sf"/>
</dbReference>
<keyword evidence="4" id="KW-0800">Toxin</keyword>
<evidence type="ECO:0000313" key="12">
    <source>
        <dbReference type="EMBL" id="CAF0928002.1"/>
    </source>
</evidence>
<dbReference type="InterPro" id="IPR018123">
    <property type="entry name" value="WWE-dom_subgr"/>
</dbReference>
<dbReference type="GO" id="GO:0090729">
    <property type="term" value="F:toxin activity"/>
    <property type="evidence" value="ECO:0007669"/>
    <property type="project" value="UniProtKB-KW"/>
</dbReference>
<keyword evidence="16" id="KW-1185">Reference proteome</keyword>
<comment type="catalytic activity">
    <reaction evidence="9 10">
        <text>L-arginyl-[protein] + NAD(+) = N(omega)-(ADP-D-ribosyl)-L-arginyl-[protein] + nicotinamide + H(+)</text>
        <dbReference type="Rhea" id="RHEA:19149"/>
        <dbReference type="Rhea" id="RHEA-COMP:10532"/>
        <dbReference type="Rhea" id="RHEA-COMP:15087"/>
        <dbReference type="ChEBI" id="CHEBI:15378"/>
        <dbReference type="ChEBI" id="CHEBI:17154"/>
        <dbReference type="ChEBI" id="CHEBI:29965"/>
        <dbReference type="ChEBI" id="CHEBI:57540"/>
        <dbReference type="ChEBI" id="CHEBI:142554"/>
        <dbReference type="EC" id="2.4.2.31"/>
    </reaction>
</comment>
<dbReference type="InterPro" id="IPR011058">
    <property type="entry name" value="Cyanovirin-N"/>
</dbReference>
<dbReference type="GO" id="GO:0106274">
    <property type="term" value="F:NAD+-protein-arginine ADP-ribosyltransferase activity"/>
    <property type="evidence" value="ECO:0007669"/>
    <property type="project" value="UniProtKB-EC"/>
</dbReference>
<dbReference type="Pfam" id="PF02825">
    <property type="entry name" value="WWE"/>
    <property type="match status" value="1"/>
</dbReference>
<dbReference type="Gene3D" id="3.90.176.10">
    <property type="entry name" value="Toxin ADP-ribosyltransferase, Chain A, domain 1"/>
    <property type="match status" value="1"/>
</dbReference>
<accession>A0A814BGJ7</accession>
<keyword evidence="3" id="KW-0964">Secreted</keyword>
<proteinExistence type="inferred from homology"/>
<sequence>MKFRNVWPSCMGNGEIKVVNIGYGLREFTFLDNSTVTLGGSVDSPQRIASAYVKESKKQKALKLNLFNLISREGKYIDSQLNLTNWFANHDGTLVKQQSGHFEKSCTNINVNLNGWLSCNATKISTRIVHAEINLNDFISNIDGQLTIDCENDKPDSPKVAVWYWKSNLDPFDIKEPAQWTKYSNIENDIIEEAFERKQKQVVLENYMIDFEKKLQISKKYDSKQRQIKRILTGNEQNLRHERFFIEPKLMESFGVYSMSSDFLESWIKNSKPSLERIDEILEQAINGILLEGKKLGKIADAEWCAKQLSQVQNQNKNEINRCVLKVYTTECFLYKILNVALRENDMTKVNTLGPFCYLLNSALSNTQNIFYTGYLYRGAKLQNHMVEDYLKAVNDGCRSWPGFTSTSRNRTNAEEFGDTLFIINIIDEHSKALDISSTSVFPNEEEILLPNGWNFIVEKVDMVNGKNHVYLRRSKDHN</sequence>
<evidence type="ECO:0000256" key="4">
    <source>
        <dbReference type="ARBA" id="ARBA00022656"/>
    </source>
</evidence>
<dbReference type="Proteomes" id="UP000681722">
    <property type="component" value="Unassembled WGS sequence"/>
</dbReference>
<evidence type="ECO:0000313" key="16">
    <source>
        <dbReference type="Proteomes" id="UP000663829"/>
    </source>
</evidence>
<dbReference type="EMBL" id="CAJOBC010001927">
    <property type="protein sequence ID" value="CAF3706370.1"/>
    <property type="molecule type" value="Genomic_DNA"/>
</dbReference>
<dbReference type="EMBL" id="CAJNOQ010001927">
    <property type="protein sequence ID" value="CAF0928002.1"/>
    <property type="molecule type" value="Genomic_DNA"/>
</dbReference>
<protein>
    <recommendedName>
        <fullName evidence="10">NAD(P)(+)--arginine ADP-ribosyltransferase</fullName>
        <ecNumber evidence="10">2.4.2.31</ecNumber>
    </recommendedName>
    <alternativeName>
        <fullName evidence="10">Mono(ADP-ribosyl)transferase</fullName>
    </alternativeName>
</protein>
<dbReference type="AlphaFoldDB" id="A0A814BGJ7"/>
<evidence type="ECO:0000256" key="9">
    <source>
        <dbReference type="ARBA" id="ARBA00047597"/>
    </source>
</evidence>
<dbReference type="EMBL" id="CAJOBA010034204">
    <property type="protein sequence ID" value="CAF3980091.1"/>
    <property type="molecule type" value="Genomic_DNA"/>
</dbReference>
<keyword evidence="10" id="KW-0520">NAD</keyword>
<keyword evidence="10" id="KW-0521">NADP</keyword>
<reference evidence="12" key="1">
    <citation type="submission" date="2021-02" db="EMBL/GenBank/DDBJ databases">
        <authorList>
            <person name="Nowell W R."/>
        </authorList>
    </citation>
    <scope>NUCLEOTIDE SEQUENCE</scope>
</reference>
<dbReference type="GO" id="GO:0008270">
    <property type="term" value="F:zinc ion binding"/>
    <property type="evidence" value="ECO:0007669"/>
    <property type="project" value="InterPro"/>
</dbReference>
<dbReference type="GO" id="GO:0005576">
    <property type="term" value="C:extracellular region"/>
    <property type="evidence" value="ECO:0007669"/>
    <property type="project" value="UniProtKB-SubCell"/>
</dbReference>
<keyword evidence="8" id="KW-0843">Virulence</keyword>
<comment type="similarity">
    <text evidence="2 10">Belongs to the Arg-specific ADP-ribosyltransferase family.</text>
</comment>
<dbReference type="EMBL" id="CAJNOK010012679">
    <property type="protein sequence ID" value="CAF1168597.1"/>
    <property type="molecule type" value="Genomic_DNA"/>
</dbReference>
<dbReference type="Gene3D" id="2.30.60.10">
    <property type="entry name" value="Cyanovirin-N"/>
    <property type="match status" value="1"/>
</dbReference>
<evidence type="ECO:0000256" key="2">
    <source>
        <dbReference type="ARBA" id="ARBA00009558"/>
    </source>
</evidence>
<dbReference type="SUPFAM" id="SSF51322">
    <property type="entry name" value="Cyanovirin-N"/>
    <property type="match status" value="1"/>
</dbReference>
<dbReference type="EC" id="2.4.2.31" evidence="10"/>
<dbReference type="InterPro" id="IPR050999">
    <property type="entry name" value="ADP-ribosyltransferase_ARG"/>
</dbReference>
<evidence type="ECO:0000313" key="15">
    <source>
        <dbReference type="EMBL" id="CAF3980091.1"/>
    </source>
</evidence>
<evidence type="ECO:0000256" key="10">
    <source>
        <dbReference type="RuleBase" id="RU361228"/>
    </source>
</evidence>
<feature type="domain" description="WWE" evidence="11">
    <location>
        <begin position="147"/>
        <end position="230"/>
    </location>
</feature>
<dbReference type="InterPro" id="IPR004170">
    <property type="entry name" value="WWE_dom"/>
</dbReference>
<dbReference type="PANTHER" id="PTHR10339">
    <property type="entry name" value="ADP-RIBOSYLTRANSFERASE"/>
    <property type="match status" value="1"/>
</dbReference>
<dbReference type="Proteomes" id="UP000682733">
    <property type="component" value="Unassembled WGS sequence"/>
</dbReference>
<evidence type="ECO:0000256" key="5">
    <source>
        <dbReference type="ARBA" id="ARBA00022676"/>
    </source>
</evidence>
<dbReference type="Proteomes" id="UP000677228">
    <property type="component" value="Unassembled WGS sequence"/>
</dbReference>
<dbReference type="Pfam" id="PF08881">
    <property type="entry name" value="CVNH"/>
    <property type="match status" value="1"/>
</dbReference>
<evidence type="ECO:0000313" key="13">
    <source>
        <dbReference type="EMBL" id="CAF1168597.1"/>
    </source>
</evidence>